<dbReference type="SUPFAM" id="SSF90112">
    <property type="entry name" value="Neurotransmitter-gated ion-channel transmembrane pore"/>
    <property type="match status" value="1"/>
</dbReference>
<organism>
    <name type="scientific">Branchiostoma floridae</name>
    <name type="common">Florida lancelet</name>
    <name type="synonym">Amphioxus</name>
    <dbReference type="NCBI Taxonomy" id="7739"/>
    <lineage>
        <taxon>Eukaryota</taxon>
        <taxon>Metazoa</taxon>
        <taxon>Chordata</taxon>
        <taxon>Cephalochordata</taxon>
        <taxon>Leptocardii</taxon>
        <taxon>Amphioxiformes</taxon>
        <taxon>Branchiostomatidae</taxon>
        <taxon>Branchiostoma</taxon>
    </lineage>
</organism>
<dbReference type="eggNOG" id="KOG3645">
    <property type="taxonomic scope" value="Eukaryota"/>
</dbReference>
<keyword evidence="3 14" id="KW-0812">Transmembrane</keyword>
<sequence length="556" mass="63910">MERFPEFLENLGHDEDIALEWLREDLPQDDSEYEIWSVMPHHVHRGMLGTITKVSLLHRVIKKTAMGQPTLFCLATICVALLLSSKASGREKYKSSFSFTTRSGNDSLLYHHLFDNYDVELRPVAENTDILMVEMGVALTHIIDMHEKHQTLTASLWLTMGWNDTHLQWSPEEFGNFKTITVPSPKVWMPDIVLYQNVDPYFDGWSHRETYVKIHDNGYVLWEVPAVIVSSCHLDVSNFPFDTQACQLKFGPWIHSGFELVMRAMAENGSLEGFIQHPEWRVLYFKATANMIWYGEDFNIGTPYADVTFTLGLQRKSTFYVFNLLLPCLLLTFIMAVTFFLPINSGERLSFGVSLLLSMVVFQLVITEVLPESDKLPWIGRYVIITMILMSFSLAMTIFVMHVCDCTVSVEPLPKWVREVMLKRLAKVMLMGDLSKNLRTIETDDSSSKIELVNDISDLTDTLYANNSSVHCGLQKDVKLTDWYAFQTKMTSTLHDIERKVNDVLDIMRHHQRHRAYEKEWRSLAKVLDRIFLIMYILVAGACLVSFASNTSNEPG</sequence>
<evidence type="ECO:0000256" key="3">
    <source>
        <dbReference type="ARBA" id="ARBA00022692"/>
    </source>
</evidence>
<dbReference type="GO" id="GO:0045211">
    <property type="term" value="C:postsynaptic membrane"/>
    <property type="evidence" value="ECO:0007669"/>
    <property type="project" value="InterPro"/>
</dbReference>
<dbReference type="InterPro" id="IPR038050">
    <property type="entry name" value="Neuro_actylchol_rec"/>
</dbReference>
<comment type="subcellular location">
    <subcellularLocation>
        <location evidence="13">Synaptic cell membrane</location>
        <topology evidence="13">Multi-pass membrane protein</topology>
    </subcellularLocation>
</comment>
<evidence type="ECO:0000256" key="6">
    <source>
        <dbReference type="ARBA" id="ARBA00023065"/>
    </source>
</evidence>
<accession>C3Z755</accession>
<feature type="transmembrane region" description="Helical" evidence="14">
    <location>
        <begin position="531"/>
        <end position="549"/>
    </location>
</feature>
<dbReference type="STRING" id="7739.C3Z755"/>
<keyword evidence="4 14" id="KW-1133">Transmembrane helix</keyword>
<dbReference type="GO" id="GO:0004888">
    <property type="term" value="F:transmembrane signaling receptor activity"/>
    <property type="evidence" value="ECO:0007669"/>
    <property type="project" value="InterPro"/>
</dbReference>
<dbReference type="Gene3D" id="1.20.58.390">
    <property type="entry name" value="Neurotransmitter-gated ion-channel transmembrane domain"/>
    <property type="match status" value="1"/>
</dbReference>
<evidence type="ECO:0000256" key="2">
    <source>
        <dbReference type="ARBA" id="ARBA00022475"/>
    </source>
</evidence>
<keyword evidence="8" id="KW-1015">Disulfide bond</keyword>
<dbReference type="InterPro" id="IPR036719">
    <property type="entry name" value="Neuro-gated_channel_TM_sf"/>
</dbReference>
<evidence type="ECO:0000256" key="9">
    <source>
        <dbReference type="ARBA" id="ARBA00023170"/>
    </source>
</evidence>
<feature type="domain" description="Neurotransmitter-gated ion-channel ligand-binding" evidence="15">
    <location>
        <begin position="109"/>
        <end position="316"/>
    </location>
</feature>
<keyword evidence="9" id="KW-0675">Receptor</keyword>
<dbReference type="CDD" id="cd19051">
    <property type="entry name" value="LGIC_TM_cation"/>
    <property type="match status" value="1"/>
</dbReference>
<dbReference type="EMBL" id="GG666590">
    <property type="protein sequence ID" value="EEN51651.1"/>
    <property type="molecule type" value="Genomic_DNA"/>
</dbReference>
<evidence type="ECO:0008006" key="18">
    <source>
        <dbReference type="Google" id="ProtNLM"/>
    </source>
</evidence>
<comment type="similarity">
    <text evidence="14">Belongs to the ligand-gated ion channel (TC 1.A.9) family.</text>
</comment>
<proteinExistence type="inferred from homology"/>
<dbReference type="InterPro" id="IPR006029">
    <property type="entry name" value="Neurotrans-gated_channel_TM"/>
</dbReference>
<dbReference type="PRINTS" id="PR00252">
    <property type="entry name" value="NRIONCHANNEL"/>
</dbReference>
<evidence type="ECO:0000259" key="15">
    <source>
        <dbReference type="Pfam" id="PF02931"/>
    </source>
</evidence>
<keyword evidence="1 14" id="KW-0813">Transport</keyword>
<dbReference type="FunFam" id="2.70.170.10:FF:000030">
    <property type="entry name" value="AcetylCholine Receptor"/>
    <property type="match status" value="1"/>
</dbReference>
<keyword evidence="5" id="KW-0770">Synapse</keyword>
<dbReference type="CDD" id="cd18997">
    <property type="entry name" value="LGIC_ECD_nAChR"/>
    <property type="match status" value="1"/>
</dbReference>
<evidence type="ECO:0000256" key="5">
    <source>
        <dbReference type="ARBA" id="ARBA00023018"/>
    </source>
</evidence>
<feature type="transmembrane region" description="Helical" evidence="14">
    <location>
        <begin position="319"/>
        <end position="343"/>
    </location>
</feature>
<dbReference type="SUPFAM" id="SSF63712">
    <property type="entry name" value="Nicotinic receptor ligand binding domain-like"/>
    <property type="match status" value="1"/>
</dbReference>
<evidence type="ECO:0000256" key="1">
    <source>
        <dbReference type="ARBA" id="ARBA00022448"/>
    </source>
</evidence>
<dbReference type="PROSITE" id="PS00236">
    <property type="entry name" value="NEUROTR_ION_CHANNEL"/>
    <property type="match status" value="1"/>
</dbReference>
<keyword evidence="7 14" id="KW-0472">Membrane</keyword>
<keyword evidence="10" id="KW-0325">Glycoprotein</keyword>
<evidence type="ECO:0000256" key="8">
    <source>
        <dbReference type="ARBA" id="ARBA00023157"/>
    </source>
</evidence>
<dbReference type="Gene3D" id="2.70.170.10">
    <property type="entry name" value="Neurotransmitter-gated ion-channel ligand-binding domain"/>
    <property type="match status" value="1"/>
</dbReference>
<evidence type="ECO:0000256" key="12">
    <source>
        <dbReference type="ARBA" id="ARBA00023303"/>
    </source>
</evidence>
<feature type="domain" description="Neurotransmitter-gated ion-channel transmembrane" evidence="16">
    <location>
        <begin position="324"/>
        <end position="541"/>
    </location>
</feature>
<dbReference type="AlphaFoldDB" id="C3Z755"/>
<evidence type="ECO:0000256" key="13">
    <source>
        <dbReference type="ARBA" id="ARBA00034099"/>
    </source>
</evidence>
<dbReference type="InterPro" id="IPR006201">
    <property type="entry name" value="Neur_channel"/>
</dbReference>
<keyword evidence="6 14" id="KW-0406">Ion transport</keyword>
<dbReference type="InterPro" id="IPR002394">
    <property type="entry name" value="Nicotinic_acetylcholine_rcpt"/>
</dbReference>
<evidence type="ECO:0000256" key="11">
    <source>
        <dbReference type="ARBA" id="ARBA00023286"/>
    </source>
</evidence>
<feature type="transmembrane region" description="Helical" evidence="14">
    <location>
        <begin position="349"/>
        <end position="370"/>
    </location>
</feature>
<dbReference type="Pfam" id="PF02931">
    <property type="entry name" value="Neur_chan_LBD"/>
    <property type="match status" value="1"/>
</dbReference>
<keyword evidence="2" id="KW-1003">Cell membrane</keyword>
<name>C3Z755_BRAFL</name>
<reference evidence="17" key="1">
    <citation type="journal article" date="2008" name="Nature">
        <title>The amphioxus genome and the evolution of the chordate karyotype.</title>
        <authorList>
            <consortium name="US DOE Joint Genome Institute (JGI-PGF)"/>
            <person name="Putnam N.H."/>
            <person name="Butts T."/>
            <person name="Ferrier D.E.K."/>
            <person name="Furlong R.F."/>
            <person name="Hellsten U."/>
            <person name="Kawashima T."/>
            <person name="Robinson-Rechavi M."/>
            <person name="Shoguchi E."/>
            <person name="Terry A."/>
            <person name="Yu J.-K."/>
            <person name="Benito-Gutierrez E.L."/>
            <person name="Dubchak I."/>
            <person name="Garcia-Fernandez J."/>
            <person name="Gibson-Brown J.J."/>
            <person name="Grigoriev I.V."/>
            <person name="Horton A.C."/>
            <person name="de Jong P.J."/>
            <person name="Jurka J."/>
            <person name="Kapitonov V.V."/>
            <person name="Kohara Y."/>
            <person name="Kuroki Y."/>
            <person name="Lindquist E."/>
            <person name="Lucas S."/>
            <person name="Osoegawa K."/>
            <person name="Pennacchio L.A."/>
            <person name="Salamov A.A."/>
            <person name="Satou Y."/>
            <person name="Sauka-Spengler T."/>
            <person name="Schmutz J."/>
            <person name="Shin-I T."/>
            <person name="Toyoda A."/>
            <person name="Bronner-Fraser M."/>
            <person name="Fujiyama A."/>
            <person name="Holland L.Z."/>
            <person name="Holland P.W.H."/>
            <person name="Satoh N."/>
            <person name="Rokhsar D.S."/>
        </authorList>
    </citation>
    <scope>NUCLEOTIDE SEQUENCE [LARGE SCALE GENOMIC DNA]</scope>
    <source>
        <strain evidence="17">S238N-H82</strain>
        <tissue evidence="17">Testes</tissue>
    </source>
</reference>
<dbReference type="GO" id="GO:0022848">
    <property type="term" value="F:acetylcholine-gated monoatomic cation-selective channel activity"/>
    <property type="evidence" value="ECO:0007669"/>
    <property type="project" value="InterPro"/>
</dbReference>
<keyword evidence="12 14" id="KW-0407">Ion channel</keyword>
<dbReference type="FunFam" id="1.20.58.390:FF:000043">
    <property type="entry name" value="AcetylCholine Receptor"/>
    <property type="match status" value="1"/>
</dbReference>
<evidence type="ECO:0000256" key="14">
    <source>
        <dbReference type="RuleBase" id="RU000687"/>
    </source>
</evidence>
<evidence type="ECO:0000256" key="7">
    <source>
        <dbReference type="ARBA" id="ARBA00023136"/>
    </source>
</evidence>
<dbReference type="PANTHER" id="PTHR18945">
    <property type="entry name" value="NEUROTRANSMITTER GATED ION CHANNEL"/>
    <property type="match status" value="1"/>
</dbReference>
<dbReference type="InterPro" id="IPR006202">
    <property type="entry name" value="Neur_chan_lig-bd"/>
</dbReference>
<protein>
    <recommendedName>
        <fullName evidence="18">Neurotransmitter-gated ion-channel ligand-binding domain-containing protein</fullName>
    </recommendedName>
</protein>
<evidence type="ECO:0000259" key="16">
    <source>
        <dbReference type="Pfam" id="PF02932"/>
    </source>
</evidence>
<keyword evidence="11" id="KW-1071">Ligand-gated ion channel</keyword>
<dbReference type="InParanoid" id="C3Z755"/>
<feature type="transmembrane region" description="Helical" evidence="14">
    <location>
        <begin position="382"/>
        <end position="403"/>
    </location>
</feature>
<dbReference type="InterPro" id="IPR036734">
    <property type="entry name" value="Neur_chan_lig-bd_sf"/>
</dbReference>
<evidence type="ECO:0000256" key="10">
    <source>
        <dbReference type="ARBA" id="ARBA00023180"/>
    </source>
</evidence>
<gene>
    <name evidence="17" type="ORF">BRAFLDRAFT_64747</name>
</gene>
<evidence type="ECO:0000313" key="17">
    <source>
        <dbReference type="EMBL" id="EEN51651.1"/>
    </source>
</evidence>
<dbReference type="InterPro" id="IPR018000">
    <property type="entry name" value="Neurotransmitter_ion_chnl_CS"/>
</dbReference>
<dbReference type="PRINTS" id="PR00254">
    <property type="entry name" value="NICOTINICR"/>
</dbReference>
<evidence type="ECO:0000256" key="4">
    <source>
        <dbReference type="ARBA" id="ARBA00022989"/>
    </source>
</evidence>
<dbReference type="NCBIfam" id="TIGR00860">
    <property type="entry name" value="LIC"/>
    <property type="match status" value="1"/>
</dbReference>
<dbReference type="Pfam" id="PF02932">
    <property type="entry name" value="Neur_chan_memb"/>
    <property type="match status" value="1"/>
</dbReference>